<dbReference type="InterPro" id="IPR031924">
    <property type="entry name" value="GH115"/>
</dbReference>
<evidence type="ECO:0000313" key="4">
    <source>
        <dbReference type="Proteomes" id="UP001606134"/>
    </source>
</evidence>
<keyword evidence="4" id="KW-1185">Reference proteome</keyword>
<dbReference type="Gene3D" id="3.20.20.520">
    <property type="entry name" value="Glycosyl hydrolase family 115"/>
    <property type="match status" value="1"/>
</dbReference>
<reference evidence="3 4" key="1">
    <citation type="submission" date="2024-08" db="EMBL/GenBank/DDBJ databases">
        <authorList>
            <person name="Lu H."/>
        </authorList>
    </citation>
    <scope>NUCLEOTIDE SEQUENCE [LARGE SCALE GENOMIC DNA]</scope>
    <source>
        <strain evidence="3 4">BYS78W</strain>
    </source>
</reference>
<dbReference type="EMBL" id="JBIGIC010000005">
    <property type="protein sequence ID" value="MFG6487615.1"/>
    <property type="molecule type" value="Genomic_DNA"/>
</dbReference>
<dbReference type="PANTHER" id="PTHR37842">
    <property type="match status" value="1"/>
</dbReference>
<dbReference type="RefSeq" id="WP_394410823.1">
    <property type="nucleotide sequence ID" value="NZ_JBIGIC010000005.1"/>
</dbReference>
<organism evidence="3 4">
    <name type="scientific">Pelomonas candidula</name>
    <dbReference type="NCBI Taxonomy" id="3299025"/>
    <lineage>
        <taxon>Bacteria</taxon>
        <taxon>Pseudomonadati</taxon>
        <taxon>Pseudomonadota</taxon>
        <taxon>Betaproteobacteria</taxon>
        <taxon>Burkholderiales</taxon>
        <taxon>Sphaerotilaceae</taxon>
        <taxon>Roseateles</taxon>
    </lineage>
</organism>
<dbReference type="Pfam" id="PF15979">
    <property type="entry name" value="Glyco_hydro_115"/>
    <property type="match status" value="1"/>
</dbReference>
<dbReference type="InterPro" id="IPR029018">
    <property type="entry name" value="Hex-like_dom2"/>
</dbReference>
<dbReference type="Gene3D" id="1.20.58.2150">
    <property type="match status" value="1"/>
</dbReference>
<evidence type="ECO:0000256" key="2">
    <source>
        <dbReference type="SAM" id="SignalP"/>
    </source>
</evidence>
<dbReference type="InterPro" id="IPR042301">
    <property type="entry name" value="GH115_sf"/>
</dbReference>
<sequence length="811" mass="87863">MRKALLTLLWGLAGVAHAGLAVDTQPTPGSLPLDGAVIVAAPGADPLEAFVAQDLADDLKRLGLRASVGGKGAVQIWVGTAGHHPRIDASGLDLARLQGCWECFQIALLRNPAPGVSQALVIVGADRRGTAYGVYTLSQALGVSPWVWWADLAPVKRGPLHVSLSEPLQDGPAVKYRGLFINDEDWGLQPWAAHTFEPEAGTIGPRTYEQVFRLLLRLKANTLWPAMHQVSGAFNADPRNAELAQRYGIVMGSSHAEPLLRNNVAEWKAPPGQYNYATHPALVRDYWAERLKTNGRFENLYTLGMRGIHDSGMQGGGTVAEKQALLNRLIADQRELLRQHVGDPAQLPQIFVPYKEVLPLMTTPPGLALPDDVTLVWPDDNFGYLRQFPDAAQAKRPGGSGVYYHLSYLGAPLSYLWLSTTPPALVAEEMGRAWDAGVQRLWMVNAGDIKPAEVNLGHWFDLAWNPAAVRAQGQGEYLRELALRLFGVEDIGAEIATIWDGYYRLNFERRPEHLQFFLPGEKPRRSGLAPGAVNERLTRFAQLLSMLDAVRPRIAAAQRDGFFQLVEYPLRASALANERFFALERYAATLERDPAAARTVAAQAVHADQRLKALTARYNAGRWAGILAEEPADGLWTSYRQQAPLLPAPGLGGSAPDALRDLGTASADLAPRPLAEPAAPLLRVTADGGWRRVPGLGRGDGVLVAQQPGATLTLTANAPDGPSCLHVHVLPTYPLHAGEPWQAELTVDGQTHALRWPRGGQDAAWGRGVLANRLTATLTLPTPPTAPLRLSAGQRDLMFDGAELLTGACAP</sequence>
<dbReference type="Gene3D" id="3.30.379.10">
    <property type="entry name" value="Chitobiase/beta-hexosaminidase domain 2-like"/>
    <property type="match status" value="1"/>
</dbReference>
<feature type="signal peptide" evidence="2">
    <location>
        <begin position="1"/>
        <end position="18"/>
    </location>
</feature>
<accession>A0ABW7HCQ8</accession>
<protein>
    <submittedName>
        <fullName evidence="3">Glycosyl hydrolase 115 family protein</fullName>
    </submittedName>
</protein>
<dbReference type="GO" id="GO:0016787">
    <property type="term" value="F:hydrolase activity"/>
    <property type="evidence" value="ECO:0007669"/>
    <property type="project" value="UniProtKB-KW"/>
</dbReference>
<gene>
    <name evidence="3" type="ORF">ACG04R_13105</name>
</gene>
<comment type="caution">
    <text evidence="3">The sequence shown here is derived from an EMBL/GenBank/DDBJ whole genome shotgun (WGS) entry which is preliminary data.</text>
</comment>
<dbReference type="Proteomes" id="UP001606134">
    <property type="component" value="Unassembled WGS sequence"/>
</dbReference>
<dbReference type="SUPFAM" id="SSF55545">
    <property type="entry name" value="beta-N-acetylhexosaminidase-like domain"/>
    <property type="match status" value="1"/>
</dbReference>
<keyword evidence="1 3" id="KW-0378">Hydrolase</keyword>
<proteinExistence type="predicted"/>
<keyword evidence="2" id="KW-0732">Signal</keyword>
<name>A0ABW7HCQ8_9BURK</name>
<dbReference type="PANTHER" id="PTHR37842:SF2">
    <property type="entry name" value="GYLCOSYL HYDROLASE 115 C-TERMINAL DOMAIN-CONTAINING PROTEIN"/>
    <property type="match status" value="1"/>
</dbReference>
<feature type="chain" id="PRO_5046048584" evidence="2">
    <location>
        <begin position="19"/>
        <end position="811"/>
    </location>
</feature>
<evidence type="ECO:0000256" key="1">
    <source>
        <dbReference type="ARBA" id="ARBA00022801"/>
    </source>
</evidence>
<evidence type="ECO:0000313" key="3">
    <source>
        <dbReference type="EMBL" id="MFG6487615.1"/>
    </source>
</evidence>